<accession>A0A3D8L6Y4</accession>
<protein>
    <submittedName>
        <fullName evidence="2">Uncharacterized protein</fullName>
    </submittedName>
</protein>
<gene>
    <name evidence="2" type="ORF">DXT99_20705</name>
</gene>
<keyword evidence="3" id="KW-1185">Reference proteome</keyword>
<feature type="transmembrane region" description="Helical" evidence="1">
    <location>
        <begin position="150"/>
        <end position="171"/>
    </location>
</feature>
<sequence length="180" mass="20291">MNITSPALYLREGYVIAGKATASRKRKRRRRQSETEPVRVPFTLSANEPTRIALPRRRVQELTIVIDNADNQPLQIADITPLQFNRYLVANLEANETYTLYFGDEDAAAPVYDLKFFSDSIPPDLPVLMTTNIHAATGRKQETGWNASKLLLWAAIGVVVAGLGYMTVRLLREMDREKGQ</sequence>
<keyword evidence="1" id="KW-0472">Membrane</keyword>
<keyword evidence="1" id="KW-0812">Transmembrane</keyword>
<evidence type="ECO:0000313" key="2">
    <source>
        <dbReference type="EMBL" id="RDV13170.1"/>
    </source>
</evidence>
<proteinExistence type="predicted"/>
<keyword evidence="1" id="KW-1133">Transmembrane helix</keyword>
<dbReference type="RefSeq" id="WP_115567499.1">
    <property type="nucleotide sequence ID" value="NZ_QRGR01000027.1"/>
</dbReference>
<dbReference type="EMBL" id="QRGR01000027">
    <property type="protein sequence ID" value="RDV13170.1"/>
    <property type="molecule type" value="Genomic_DNA"/>
</dbReference>
<reference evidence="3" key="1">
    <citation type="submission" date="2018-08" db="EMBL/GenBank/DDBJ databases">
        <authorList>
            <person name="Liu Z.-W."/>
            <person name="Du Z.-J."/>
        </authorList>
    </citation>
    <scope>NUCLEOTIDE SEQUENCE [LARGE SCALE GENOMIC DNA]</scope>
    <source>
        <strain evidence="3">H4X</strain>
    </source>
</reference>
<comment type="caution">
    <text evidence="2">The sequence shown here is derived from an EMBL/GenBank/DDBJ whole genome shotgun (WGS) entry which is preliminary data.</text>
</comment>
<evidence type="ECO:0000256" key="1">
    <source>
        <dbReference type="SAM" id="Phobius"/>
    </source>
</evidence>
<dbReference type="Proteomes" id="UP000256708">
    <property type="component" value="Unassembled WGS sequence"/>
</dbReference>
<name>A0A3D8L6Y4_9BACT</name>
<dbReference type="AlphaFoldDB" id="A0A3D8L6Y4"/>
<organism evidence="2 3">
    <name type="scientific">Pontibacter diazotrophicus</name>
    <dbReference type="NCBI Taxonomy" id="1400979"/>
    <lineage>
        <taxon>Bacteria</taxon>
        <taxon>Pseudomonadati</taxon>
        <taxon>Bacteroidota</taxon>
        <taxon>Cytophagia</taxon>
        <taxon>Cytophagales</taxon>
        <taxon>Hymenobacteraceae</taxon>
        <taxon>Pontibacter</taxon>
    </lineage>
</organism>
<dbReference type="OrthoDB" id="994644at2"/>
<evidence type="ECO:0000313" key="3">
    <source>
        <dbReference type="Proteomes" id="UP000256708"/>
    </source>
</evidence>